<keyword evidence="2" id="KW-1185">Reference proteome</keyword>
<sequence length="174" mass="19675">MLFVHSLHGLLGEYDTISTTQRAQENLAIFEELLDFEQNIIRLSSSTTVSFTTNFAANPLYHNSWSRPNHVSHLGNNSNHMDRPATNNFCEPVPKIIGNHSLINGTRLDGHIRNNAQSQTQKAHANYATQNTRNDGNRPVHFGALHHILQDLKKLSLHSDYDGSEDFMLDDDNE</sequence>
<dbReference type="EMBL" id="JBANQN010000005">
    <property type="protein sequence ID" value="KAK6789502.1"/>
    <property type="molecule type" value="Genomic_DNA"/>
</dbReference>
<dbReference type="AlphaFoldDB" id="A0AAN8TQL9"/>
<comment type="caution">
    <text evidence="1">The sequence shown here is derived from an EMBL/GenBank/DDBJ whole genome shotgun (WGS) entry which is preliminary data.</text>
</comment>
<protein>
    <submittedName>
        <fullName evidence="1">Uncharacterized protein</fullName>
    </submittedName>
</protein>
<accession>A0AAN8TQL9</accession>
<proteinExistence type="predicted"/>
<organism evidence="1 2">
    <name type="scientific">Solanum bulbocastanum</name>
    <name type="common">Wild potato</name>
    <dbReference type="NCBI Taxonomy" id="147425"/>
    <lineage>
        <taxon>Eukaryota</taxon>
        <taxon>Viridiplantae</taxon>
        <taxon>Streptophyta</taxon>
        <taxon>Embryophyta</taxon>
        <taxon>Tracheophyta</taxon>
        <taxon>Spermatophyta</taxon>
        <taxon>Magnoliopsida</taxon>
        <taxon>eudicotyledons</taxon>
        <taxon>Gunneridae</taxon>
        <taxon>Pentapetalae</taxon>
        <taxon>asterids</taxon>
        <taxon>lamiids</taxon>
        <taxon>Solanales</taxon>
        <taxon>Solanaceae</taxon>
        <taxon>Solanoideae</taxon>
        <taxon>Solaneae</taxon>
        <taxon>Solanum</taxon>
    </lineage>
</organism>
<dbReference type="Proteomes" id="UP001371456">
    <property type="component" value="Unassembled WGS sequence"/>
</dbReference>
<evidence type="ECO:0000313" key="1">
    <source>
        <dbReference type="EMBL" id="KAK6789502.1"/>
    </source>
</evidence>
<gene>
    <name evidence="1" type="ORF">RDI58_013302</name>
</gene>
<name>A0AAN8TQL9_SOLBU</name>
<evidence type="ECO:0000313" key="2">
    <source>
        <dbReference type="Proteomes" id="UP001371456"/>
    </source>
</evidence>
<reference evidence="1 2" key="1">
    <citation type="submission" date="2024-02" db="EMBL/GenBank/DDBJ databases">
        <title>de novo genome assembly of Solanum bulbocastanum strain 11H21.</title>
        <authorList>
            <person name="Hosaka A.J."/>
        </authorList>
    </citation>
    <scope>NUCLEOTIDE SEQUENCE [LARGE SCALE GENOMIC DNA]</scope>
    <source>
        <tissue evidence="1">Young leaves</tissue>
    </source>
</reference>